<dbReference type="PROSITE" id="PS01129">
    <property type="entry name" value="PSI_RLU"/>
    <property type="match status" value="1"/>
</dbReference>
<feature type="active site" evidence="4">
    <location>
        <position position="160"/>
    </location>
</feature>
<evidence type="ECO:0000256" key="1">
    <source>
        <dbReference type="ARBA" id="ARBA00000073"/>
    </source>
</evidence>
<evidence type="ECO:0000256" key="2">
    <source>
        <dbReference type="ARBA" id="ARBA00010876"/>
    </source>
</evidence>
<dbReference type="GO" id="GO:0009982">
    <property type="term" value="F:pseudouridine synthase activity"/>
    <property type="evidence" value="ECO:0007669"/>
    <property type="project" value="InterPro"/>
</dbReference>
<dbReference type="Gene3D" id="3.30.2350.10">
    <property type="entry name" value="Pseudouridine synthase"/>
    <property type="match status" value="1"/>
</dbReference>
<dbReference type="InterPro" id="IPR006145">
    <property type="entry name" value="PsdUridine_synth_RsuA/RluA"/>
</dbReference>
<evidence type="ECO:0000256" key="3">
    <source>
        <dbReference type="ARBA" id="ARBA00023235"/>
    </source>
</evidence>
<dbReference type="NCBIfam" id="TIGR00005">
    <property type="entry name" value="rluA_subfam"/>
    <property type="match status" value="1"/>
</dbReference>
<dbReference type="PANTHER" id="PTHR21600">
    <property type="entry name" value="MITOCHONDRIAL RNA PSEUDOURIDINE SYNTHASE"/>
    <property type="match status" value="1"/>
</dbReference>
<evidence type="ECO:0000259" key="8">
    <source>
        <dbReference type="Pfam" id="PF00849"/>
    </source>
</evidence>
<evidence type="ECO:0000313" key="10">
    <source>
        <dbReference type="Proteomes" id="UP000077355"/>
    </source>
</evidence>
<dbReference type="CDD" id="cd00165">
    <property type="entry name" value="S4"/>
    <property type="match status" value="1"/>
</dbReference>
<dbReference type="SUPFAM" id="SSF55174">
    <property type="entry name" value="Alpha-L RNA-binding motif"/>
    <property type="match status" value="1"/>
</dbReference>
<gene>
    <name evidence="9" type="ORF">PBAT_01345</name>
</gene>
<keyword evidence="3 6" id="KW-0413">Isomerase</keyword>
<dbReference type="InterPro" id="IPR006225">
    <property type="entry name" value="PsdUridine_synth_RluC/D"/>
</dbReference>
<evidence type="ECO:0000256" key="6">
    <source>
        <dbReference type="RuleBase" id="RU362028"/>
    </source>
</evidence>
<feature type="region of interest" description="Disordered" evidence="7">
    <location>
        <begin position="1"/>
        <end position="35"/>
    </location>
</feature>
<reference evidence="9 10" key="1">
    <citation type="submission" date="2016-03" db="EMBL/GenBank/DDBJ databases">
        <title>Draft genome sequence of Paenibacillus antarcticus CECT 5836.</title>
        <authorList>
            <person name="Shin S.-K."/>
            <person name="Yi H."/>
        </authorList>
    </citation>
    <scope>NUCLEOTIDE SEQUENCE [LARGE SCALE GENOMIC DNA]</scope>
    <source>
        <strain evidence="9 10">CECT 5836</strain>
    </source>
</reference>
<dbReference type="PANTHER" id="PTHR21600:SF44">
    <property type="entry name" value="RIBOSOMAL LARGE SUBUNIT PSEUDOURIDINE SYNTHASE D"/>
    <property type="match status" value="1"/>
</dbReference>
<keyword evidence="10" id="KW-1185">Reference proteome</keyword>
<evidence type="ECO:0000313" key="9">
    <source>
        <dbReference type="EMBL" id="OAB48608.1"/>
    </source>
</evidence>
<comment type="catalytic activity">
    <reaction evidence="1 6">
        <text>a uridine in RNA = a pseudouridine in RNA</text>
        <dbReference type="Rhea" id="RHEA:48348"/>
        <dbReference type="Rhea" id="RHEA-COMP:12068"/>
        <dbReference type="Rhea" id="RHEA-COMP:12069"/>
        <dbReference type="ChEBI" id="CHEBI:65314"/>
        <dbReference type="ChEBI" id="CHEBI:65315"/>
    </reaction>
</comment>
<dbReference type="SUPFAM" id="SSF55120">
    <property type="entry name" value="Pseudouridine synthase"/>
    <property type="match status" value="1"/>
</dbReference>
<evidence type="ECO:0000256" key="7">
    <source>
        <dbReference type="SAM" id="MobiDB-lite"/>
    </source>
</evidence>
<keyword evidence="5" id="KW-0694">RNA-binding</keyword>
<dbReference type="GO" id="GO:0140098">
    <property type="term" value="F:catalytic activity, acting on RNA"/>
    <property type="evidence" value="ECO:0007669"/>
    <property type="project" value="UniProtKB-ARBA"/>
</dbReference>
<accession>A0A168R5C4</accession>
<dbReference type="CDD" id="cd02869">
    <property type="entry name" value="PseudoU_synth_RluA_like"/>
    <property type="match status" value="1"/>
</dbReference>
<name>A0A168R5C4_9BACL</name>
<dbReference type="EMBL" id="LVJI01000001">
    <property type="protein sequence ID" value="OAB48608.1"/>
    <property type="molecule type" value="Genomic_DNA"/>
</dbReference>
<dbReference type="RefSeq" id="WP_068646358.1">
    <property type="nucleotide sequence ID" value="NZ_CP043611.1"/>
</dbReference>
<comment type="similarity">
    <text evidence="2 6">Belongs to the pseudouridine synthase RluA family.</text>
</comment>
<dbReference type="InterPro" id="IPR050188">
    <property type="entry name" value="RluA_PseudoU_synthase"/>
</dbReference>
<comment type="caution">
    <text evidence="9">The sequence shown here is derived from an EMBL/GenBank/DDBJ whole genome shotgun (WGS) entry which is preliminary data.</text>
</comment>
<dbReference type="InterPro" id="IPR020103">
    <property type="entry name" value="PsdUridine_synth_cat_dom_sf"/>
</dbReference>
<dbReference type="Pfam" id="PF00849">
    <property type="entry name" value="PseudoU_synth_2"/>
    <property type="match status" value="1"/>
</dbReference>
<evidence type="ECO:0000256" key="5">
    <source>
        <dbReference type="PROSITE-ProRule" id="PRU00182"/>
    </source>
</evidence>
<dbReference type="PROSITE" id="PS50889">
    <property type="entry name" value="S4"/>
    <property type="match status" value="1"/>
</dbReference>
<evidence type="ECO:0000256" key="4">
    <source>
        <dbReference type="PIRSR" id="PIRSR606225-1"/>
    </source>
</evidence>
<organism evidence="9 10">
    <name type="scientific">Paenibacillus antarcticus</name>
    <dbReference type="NCBI Taxonomy" id="253703"/>
    <lineage>
        <taxon>Bacteria</taxon>
        <taxon>Bacillati</taxon>
        <taxon>Bacillota</taxon>
        <taxon>Bacilli</taxon>
        <taxon>Bacillales</taxon>
        <taxon>Paenibacillaceae</taxon>
        <taxon>Paenibacillus</taxon>
    </lineage>
</organism>
<sequence length="324" mass="36562">MKNKQRSGQGQQQSFNKSKNKPNPTQRNNTSNNKQYTVKENAELLAFLLSTLSNIGRNSVKSMLARGQIYVNGKAVTAYNFPLESGNTVTVSKDKIIEEVPLVGLRILHEDDDIIVVYKEAGLLSVAASQEDELTAYRQLTAHVREKNQSSRIFVVHRLDRDTSGVMMFAKKEEVKQKLQDSWQDMVKERTYIALVEGKVKKPEGTIKSWLKESSTLKMFSSPHPTNAQLAITHYKTLQTNSYFSLLAVNLETGRKNQIRVHMEDIGHPIASDKKYGAKTRSLGRLGLHAQILAFEHPTTGEVMTFKTEIPKTFLNPFKDAPIQ</sequence>
<feature type="domain" description="Pseudouridine synthase RsuA/RluA-like" evidence="8">
    <location>
        <begin position="113"/>
        <end position="264"/>
    </location>
</feature>
<dbReference type="Proteomes" id="UP000077355">
    <property type="component" value="Unassembled WGS sequence"/>
</dbReference>
<proteinExistence type="inferred from homology"/>
<dbReference type="AlphaFoldDB" id="A0A168R5C4"/>
<protein>
    <recommendedName>
        <fullName evidence="6">Pseudouridine synthase</fullName>
        <ecNumber evidence="6">5.4.99.-</ecNumber>
    </recommendedName>
</protein>
<dbReference type="GO" id="GO:0003723">
    <property type="term" value="F:RNA binding"/>
    <property type="evidence" value="ECO:0007669"/>
    <property type="project" value="UniProtKB-KW"/>
</dbReference>
<dbReference type="GO" id="GO:0000455">
    <property type="term" value="P:enzyme-directed rRNA pseudouridine synthesis"/>
    <property type="evidence" value="ECO:0007669"/>
    <property type="project" value="TreeGrafter"/>
</dbReference>
<comment type="function">
    <text evidence="6">Responsible for synthesis of pseudouridine from uracil.</text>
</comment>
<dbReference type="InterPro" id="IPR006224">
    <property type="entry name" value="PsdUridine_synth_RluA-like_CS"/>
</dbReference>
<dbReference type="EC" id="5.4.99.-" evidence="6"/>